<evidence type="ECO:0000313" key="5">
    <source>
        <dbReference type="Proteomes" id="UP001607302"/>
    </source>
</evidence>
<evidence type="ECO:0000256" key="1">
    <source>
        <dbReference type="ARBA" id="ARBA00006484"/>
    </source>
</evidence>
<evidence type="ECO:0000256" key="2">
    <source>
        <dbReference type="ARBA" id="ARBA00023002"/>
    </source>
</evidence>
<proteinExistence type="inferred from homology"/>
<feature type="transmembrane region" description="Helical" evidence="3">
    <location>
        <begin position="64"/>
        <end position="83"/>
    </location>
</feature>
<keyword evidence="3" id="KW-0472">Membrane</keyword>
<keyword evidence="5" id="KW-1185">Reference proteome</keyword>
<dbReference type="Proteomes" id="UP001607302">
    <property type="component" value="Unassembled WGS sequence"/>
</dbReference>
<dbReference type="GO" id="GO:0016491">
    <property type="term" value="F:oxidoreductase activity"/>
    <property type="evidence" value="ECO:0007669"/>
    <property type="project" value="UniProtKB-KW"/>
</dbReference>
<accession>A0ABD2A1A3</accession>
<dbReference type="AlphaFoldDB" id="A0ABD2A1A3"/>
<keyword evidence="3" id="KW-0812">Transmembrane</keyword>
<sequence length="311" mass="34598">MIFSDWIMMPEREGTLIDKTNIGPPSAKLFLYLSIEFLIAIAISCFISILNLIKSLLPKPPRDLNGNVVLIVGAASTLGTFLVDEFIKRGCSVVCVDEVNDSVQQITSDLQSRYSDLKEDIGTSEEKQNESRRNPKITTYQCNLLNHNGIHDIAKKVKNEIGGIDILVTCVGAAGQNIFDTANTTLMSHYWTILAFLPSMLTRERVHIVGVTPVVSNEDAYIGSRTAIANLMECLGRELSNCVNNFTFLAVAPTTESRSIRQGEQQVAKDIVEAVRRDQSSLNIGWCSPLLYQISCVIYNVITTITRWYRT</sequence>
<organism evidence="4 5">
    <name type="scientific">Vespula squamosa</name>
    <name type="common">Southern yellow jacket</name>
    <name type="synonym">Wasp</name>
    <dbReference type="NCBI Taxonomy" id="30214"/>
    <lineage>
        <taxon>Eukaryota</taxon>
        <taxon>Metazoa</taxon>
        <taxon>Ecdysozoa</taxon>
        <taxon>Arthropoda</taxon>
        <taxon>Hexapoda</taxon>
        <taxon>Insecta</taxon>
        <taxon>Pterygota</taxon>
        <taxon>Neoptera</taxon>
        <taxon>Endopterygota</taxon>
        <taxon>Hymenoptera</taxon>
        <taxon>Apocrita</taxon>
        <taxon>Aculeata</taxon>
        <taxon>Vespoidea</taxon>
        <taxon>Vespidae</taxon>
        <taxon>Vespinae</taxon>
        <taxon>Vespula</taxon>
    </lineage>
</organism>
<feature type="transmembrane region" description="Helical" evidence="3">
    <location>
        <begin position="29"/>
        <end position="52"/>
    </location>
</feature>
<comment type="caution">
    <text evidence="4">The sequence shown here is derived from an EMBL/GenBank/DDBJ whole genome shotgun (WGS) entry which is preliminary data.</text>
</comment>
<reference evidence="4 5" key="1">
    <citation type="journal article" date="2024" name="Ann. Entomol. Soc. Am.">
        <title>Genomic analyses of the southern and eastern yellowjacket wasps (Hymenoptera: Vespidae) reveal evolutionary signatures of social life.</title>
        <authorList>
            <person name="Catto M.A."/>
            <person name="Caine P.B."/>
            <person name="Orr S.E."/>
            <person name="Hunt B.G."/>
            <person name="Goodisman M.A.D."/>
        </authorList>
    </citation>
    <scope>NUCLEOTIDE SEQUENCE [LARGE SCALE GENOMIC DNA]</scope>
    <source>
        <strain evidence="4">233</strain>
        <tissue evidence="4">Head and thorax</tissue>
    </source>
</reference>
<dbReference type="PANTHER" id="PTHR24322">
    <property type="entry name" value="PKSB"/>
    <property type="match status" value="1"/>
</dbReference>
<keyword evidence="2" id="KW-0560">Oxidoreductase</keyword>
<dbReference type="Pfam" id="PF00106">
    <property type="entry name" value="adh_short"/>
    <property type="match status" value="2"/>
</dbReference>
<comment type="similarity">
    <text evidence="1">Belongs to the short-chain dehydrogenases/reductases (SDR) family.</text>
</comment>
<dbReference type="Gene3D" id="3.40.50.720">
    <property type="entry name" value="NAD(P)-binding Rossmann-like Domain"/>
    <property type="match status" value="1"/>
</dbReference>
<dbReference type="PANTHER" id="PTHR24322:SF736">
    <property type="entry name" value="RETINOL DEHYDROGENASE 10"/>
    <property type="match status" value="1"/>
</dbReference>
<dbReference type="InterPro" id="IPR036291">
    <property type="entry name" value="NAD(P)-bd_dom_sf"/>
</dbReference>
<evidence type="ECO:0000256" key="3">
    <source>
        <dbReference type="SAM" id="Phobius"/>
    </source>
</evidence>
<name>A0ABD2A1A3_VESSQ</name>
<dbReference type="EMBL" id="JAUDFV010000156">
    <property type="protein sequence ID" value="KAL2714401.1"/>
    <property type="molecule type" value="Genomic_DNA"/>
</dbReference>
<protein>
    <submittedName>
        <fullName evidence="4">Short-chain dehydrogenase/reductase family 16C member 6-like isoform X1</fullName>
    </submittedName>
</protein>
<dbReference type="SUPFAM" id="SSF51735">
    <property type="entry name" value="NAD(P)-binding Rossmann-fold domains"/>
    <property type="match status" value="1"/>
</dbReference>
<evidence type="ECO:0000313" key="4">
    <source>
        <dbReference type="EMBL" id="KAL2714401.1"/>
    </source>
</evidence>
<keyword evidence="3" id="KW-1133">Transmembrane helix</keyword>
<gene>
    <name evidence="4" type="ORF">V1478_015586</name>
</gene>
<dbReference type="InterPro" id="IPR002347">
    <property type="entry name" value="SDR_fam"/>
</dbReference>